<dbReference type="OrthoDB" id="2016249at2759"/>
<name>A0A397JIB2_9GLOM</name>
<feature type="chain" id="PRO_5017205391" evidence="5">
    <location>
        <begin position="21"/>
        <end position="369"/>
    </location>
</feature>
<feature type="signal peptide" evidence="5">
    <location>
        <begin position="1"/>
        <end position="20"/>
    </location>
</feature>
<comment type="similarity">
    <text evidence="4">Belongs to the EXORDIUM family.</text>
</comment>
<evidence type="ECO:0000313" key="7">
    <source>
        <dbReference type="Proteomes" id="UP000266861"/>
    </source>
</evidence>
<evidence type="ECO:0000256" key="5">
    <source>
        <dbReference type="SAM" id="SignalP"/>
    </source>
</evidence>
<evidence type="ECO:0000256" key="2">
    <source>
        <dbReference type="ARBA" id="ARBA00022525"/>
    </source>
</evidence>
<comment type="caution">
    <text evidence="6">The sequence shown here is derived from an EMBL/GenBank/DDBJ whole genome shotgun (WGS) entry which is preliminary data.</text>
</comment>
<dbReference type="EMBL" id="PQFF01000047">
    <property type="protein sequence ID" value="RHZ86528.1"/>
    <property type="molecule type" value="Genomic_DNA"/>
</dbReference>
<accession>A0A397JIB2</accession>
<comment type="subcellular location">
    <subcellularLocation>
        <location evidence="1">Secreted</location>
    </subcellularLocation>
</comment>
<evidence type="ECO:0000256" key="3">
    <source>
        <dbReference type="ARBA" id="ARBA00022729"/>
    </source>
</evidence>
<dbReference type="Pfam" id="PF04674">
    <property type="entry name" value="Phi_1"/>
    <property type="match status" value="2"/>
</dbReference>
<gene>
    <name evidence="6" type="ORF">Glove_50g97</name>
</gene>
<dbReference type="PANTHER" id="PTHR31279:SF58">
    <property type="entry name" value="PROTEIN EXORDIUM-LIKE 2"/>
    <property type="match status" value="1"/>
</dbReference>
<evidence type="ECO:0000313" key="6">
    <source>
        <dbReference type="EMBL" id="RHZ86528.1"/>
    </source>
</evidence>
<reference evidence="6 7" key="1">
    <citation type="submission" date="2018-08" db="EMBL/GenBank/DDBJ databases">
        <title>Genome and evolution of the arbuscular mycorrhizal fungus Diversispora epigaea (formerly Glomus versiforme) and its bacterial endosymbionts.</title>
        <authorList>
            <person name="Sun X."/>
            <person name="Fei Z."/>
            <person name="Harrison M."/>
        </authorList>
    </citation>
    <scope>NUCLEOTIDE SEQUENCE [LARGE SCALE GENOMIC DNA]</scope>
    <source>
        <strain evidence="6 7">IT104</strain>
    </source>
</reference>
<sequence length="369" mass="41676">MKFLFTTLFTVLTFIASVRSTFSNKNAFASSEGTNPPTSPYSPPQDPILYNNFETIMSCPIPVIVIFYGDKWHRCDQEIITDFINGVSETPYWGIAREYYQNISGNVKHVTGSVKHVKSINHNTTVHGTNINPYSASDLVYNLITTDKIPVDNHAEDVSITWFNKTNLCTDFCGIHDFANVRDTILKFAFVGDPGRCPGKCVFPNIHKSLHVPDTPNEDVSITWFNKTNLCTDFCGIHDFANVRDTILKFAFVGDPGRCPGKCVFPNIHKSLHVPDTPNGKILDSMVSMISHELFETVTNPILATWYDKNGKECAEKCEPFYQPLKKIHGKRDVVYNLCVGKNKYFVQQIWNPRTQRCELSAGKKSPFP</sequence>
<dbReference type="GO" id="GO:0005576">
    <property type="term" value="C:extracellular region"/>
    <property type="evidence" value="ECO:0007669"/>
    <property type="project" value="UniProtKB-SubCell"/>
</dbReference>
<keyword evidence="3 5" id="KW-0732">Signal</keyword>
<protein>
    <submittedName>
        <fullName evidence="6">Uncharacterized protein</fullName>
    </submittedName>
</protein>
<proteinExistence type="inferred from homology"/>
<organism evidence="6 7">
    <name type="scientific">Diversispora epigaea</name>
    <dbReference type="NCBI Taxonomy" id="1348612"/>
    <lineage>
        <taxon>Eukaryota</taxon>
        <taxon>Fungi</taxon>
        <taxon>Fungi incertae sedis</taxon>
        <taxon>Mucoromycota</taxon>
        <taxon>Glomeromycotina</taxon>
        <taxon>Glomeromycetes</taxon>
        <taxon>Diversisporales</taxon>
        <taxon>Diversisporaceae</taxon>
        <taxon>Diversispora</taxon>
    </lineage>
</organism>
<dbReference type="AlphaFoldDB" id="A0A397JIB2"/>
<dbReference type="InterPro" id="IPR006766">
    <property type="entry name" value="EXORDIUM-like"/>
</dbReference>
<keyword evidence="7" id="KW-1185">Reference proteome</keyword>
<keyword evidence="2" id="KW-0964">Secreted</keyword>
<evidence type="ECO:0000256" key="1">
    <source>
        <dbReference type="ARBA" id="ARBA00004613"/>
    </source>
</evidence>
<evidence type="ECO:0000256" key="4">
    <source>
        <dbReference type="ARBA" id="ARBA00023591"/>
    </source>
</evidence>
<dbReference type="PANTHER" id="PTHR31279">
    <property type="entry name" value="PROTEIN EXORDIUM-LIKE 5"/>
    <property type="match status" value="1"/>
</dbReference>
<dbReference type="Proteomes" id="UP000266861">
    <property type="component" value="Unassembled WGS sequence"/>
</dbReference>